<keyword evidence="4" id="KW-1185">Reference proteome</keyword>
<feature type="region of interest" description="Disordered" evidence="1">
    <location>
        <begin position="36"/>
        <end position="56"/>
    </location>
</feature>
<reference evidence="3 4" key="1">
    <citation type="submission" date="2022-11" db="EMBL/GenBank/DDBJ databases">
        <title>Minimal conservation of predation-associated metabolite biosynthetic gene clusters underscores biosynthetic potential of Myxococcota including descriptions for ten novel species: Archangium lansinium sp. nov., Myxococcus landrumus sp. nov., Nannocystis bai.</title>
        <authorList>
            <person name="Ahearne A."/>
            <person name="Stevens C."/>
            <person name="Dowd S."/>
        </authorList>
    </citation>
    <scope>NUCLEOTIDE SEQUENCE [LARGE SCALE GENOMIC DNA]</scope>
    <source>
        <strain evidence="3 4">RJM3</strain>
    </source>
</reference>
<protein>
    <submittedName>
        <fullName evidence="3">Uncharacterized protein</fullName>
    </submittedName>
</protein>
<evidence type="ECO:0000313" key="4">
    <source>
        <dbReference type="Proteomes" id="UP001221411"/>
    </source>
</evidence>
<feature type="signal peptide" evidence="2">
    <location>
        <begin position="1"/>
        <end position="21"/>
    </location>
</feature>
<gene>
    <name evidence="3" type="ORF">POL67_48780</name>
</gene>
<dbReference type="EMBL" id="JAQNDO010000001">
    <property type="protein sequence ID" value="MDC0749320.1"/>
    <property type="molecule type" value="Genomic_DNA"/>
</dbReference>
<accession>A0ABT5F890</accession>
<evidence type="ECO:0000256" key="1">
    <source>
        <dbReference type="SAM" id="MobiDB-lite"/>
    </source>
</evidence>
<feature type="chain" id="PRO_5045527731" evidence="2">
    <location>
        <begin position="22"/>
        <end position="240"/>
    </location>
</feature>
<organism evidence="3 4">
    <name type="scientific">Polyangium mundeleinium</name>
    <dbReference type="NCBI Taxonomy" id="2995306"/>
    <lineage>
        <taxon>Bacteria</taxon>
        <taxon>Pseudomonadati</taxon>
        <taxon>Myxococcota</taxon>
        <taxon>Polyangia</taxon>
        <taxon>Polyangiales</taxon>
        <taxon>Polyangiaceae</taxon>
        <taxon>Polyangium</taxon>
    </lineage>
</organism>
<keyword evidence="2" id="KW-0732">Signal</keyword>
<evidence type="ECO:0000256" key="2">
    <source>
        <dbReference type="SAM" id="SignalP"/>
    </source>
</evidence>
<evidence type="ECO:0000313" key="3">
    <source>
        <dbReference type="EMBL" id="MDC0749320.1"/>
    </source>
</evidence>
<dbReference type="Proteomes" id="UP001221411">
    <property type="component" value="Unassembled WGS sequence"/>
</dbReference>
<proteinExistence type="predicted"/>
<feature type="compositionally biased region" description="Pro residues" evidence="1">
    <location>
        <begin position="38"/>
        <end position="56"/>
    </location>
</feature>
<name>A0ABT5F890_9BACT</name>
<comment type="caution">
    <text evidence="3">The sequence shown here is derived from an EMBL/GenBank/DDBJ whole genome shotgun (WGS) entry which is preliminary data.</text>
</comment>
<sequence length="240" mass="25183">MSFPRKQKPRRKPFVVTFAQAATAVVLLPGCITTVTSNPPPTETENPPPVETPECPATPPDTNTPCTEPLSCEYNNGCVEVYYCEEGTWHMTSGCNPPPVDPCPSEAPASGALCSYVTTCSYTVDYGCGPQEQTASCDGAVWTTEGISTCNPPPPDYCVSYKNETECGADAGCRWLVPGCGMPALPEAGCFAVTDCTGDFDCPISGGTCQEVSINPCHNQPCNACGMTVSVCVTPTPAQP</sequence>
<dbReference type="RefSeq" id="WP_271929041.1">
    <property type="nucleotide sequence ID" value="NZ_JAQNDO010000001.1"/>
</dbReference>